<keyword evidence="2" id="KW-1185">Reference proteome</keyword>
<proteinExistence type="predicted"/>
<evidence type="ECO:0008006" key="3">
    <source>
        <dbReference type="Google" id="ProtNLM"/>
    </source>
</evidence>
<evidence type="ECO:0000313" key="1">
    <source>
        <dbReference type="EMBL" id="KAK0153977.1"/>
    </source>
</evidence>
<organism evidence="1 2">
    <name type="scientific">Merluccius polli</name>
    <name type="common">Benguela hake</name>
    <name type="synonym">Merluccius cadenati</name>
    <dbReference type="NCBI Taxonomy" id="89951"/>
    <lineage>
        <taxon>Eukaryota</taxon>
        <taxon>Metazoa</taxon>
        <taxon>Chordata</taxon>
        <taxon>Craniata</taxon>
        <taxon>Vertebrata</taxon>
        <taxon>Euteleostomi</taxon>
        <taxon>Actinopterygii</taxon>
        <taxon>Neopterygii</taxon>
        <taxon>Teleostei</taxon>
        <taxon>Neoteleostei</taxon>
        <taxon>Acanthomorphata</taxon>
        <taxon>Zeiogadaria</taxon>
        <taxon>Gadariae</taxon>
        <taxon>Gadiformes</taxon>
        <taxon>Gadoidei</taxon>
        <taxon>Merlucciidae</taxon>
        <taxon>Merluccius</taxon>
    </lineage>
</organism>
<evidence type="ECO:0000313" key="2">
    <source>
        <dbReference type="Proteomes" id="UP001174136"/>
    </source>
</evidence>
<sequence>MVRGVRSQSGQRLPALRSYMDDVTSLLQTAVCTARLLKRFEELLGWARMRIKPTKSRSLSIRKGVRNDIISFTVDGERIPLLAEQPVRSLGRLYTADLSDSHMPVTVMEQLADGLERIDKSHLPGKLKVWCYQFTLYQRLMWPLKMCEITTSTVLRMDAKESEPFQHRPVWEKDTPSINRDYRQEKARLVLELRDSTDPFVRNTKAPVRTGRKWKAEEAVDQAISRLMHREIVGRTQSGRAGLGWGTAPKFWSKATRKERKDLVIVEVVRSEEEQYKVRALSQRQQGRWTTWEGVVDRTIKWSDMWKMPQARLSFLIRATYDTLPSPSNLSRWYGSEENCQLCNAPNPSLQHILSSCKTALAQGWYRWRHNQVLWKLAEVLEARRLEAAKDHSSTARKLINFVGQGAGAQNITQRERRSLLTPGCDWNLRVDLDRQLKFPPEITTTSLRPDIILWSPSVKAVILAELTVPWE</sequence>
<accession>A0AA47N9G6</accession>
<dbReference type="AlphaFoldDB" id="A0AA47N9G6"/>
<protein>
    <recommendedName>
        <fullName evidence="3">Reverse transcriptase</fullName>
    </recommendedName>
</protein>
<gene>
    <name evidence="1" type="ORF">N1851_003944</name>
</gene>
<name>A0AA47N9G6_MERPO</name>
<reference evidence="1" key="1">
    <citation type="journal article" date="2023" name="Front. Mar. Sci.">
        <title>A new Merluccius polli reference genome to investigate the effects of global change in West African waters.</title>
        <authorList>
            <person name="Mateo J.L."/>
            <person name="Blanco-Fernandez C."/>
            <person name="Garcia-Vazquez E."/>
            <person name="Machado-Schiaffino G."/>
        </authorList>
    </citation>
    <scope>NUCLEOTIDE SEQUENCE</scope>
    <source>
        <strain evidence="1">C29</strain>
        <tissue evidence="1">Fin</tissue>
    </source>
</reference>
<dbReference type="Proteomes" id="UP001174136">
    <property type="component" value="Unassembled WGS sequence"/>
</dbReference>
<comment type="caution">
    <text evidence="1">The sequence shown here is derived from an EMBL/GenBank/DDBJ whole genome shotgun (WGS) entry which is preliminary data.</text>
</comment>
<dbReference type="EMBL" id="JAOPHQ010000597">
    <property type="protein sequence ID" value="KAK0153977.1"/>
    <property type="molecule type" value="Genomic_DNA"/>
</dbReference>